<dbReference type="AlphaFoldDB" id="A0A1H2RT17"/>
<dbReference type="RefSeq" id="WP_090224252.1">
    <property type="nucleotide sequence ID" value="NZ_FNNU01000001.1"/>
</dbReference>
<keyword evidence="4" id="KW-1185">Reference proteome</keyword>
<dbReference type="SUPFAM" id="SSF160387">
    <property type="entry name" value="NosL/MerB-like"/>
    <property type="match status" value="1"/>
</dbReference>
<evidence type="ECO:0000313" key="3">
    <source>
        <dbReference type="EMBL" id="SDW22643.1"/>
    </source>
</evidence>
<gene>
    <name evidence="3" type="ORF">SAMN05216287_0455</name>
</gene>
<name>A0A1H2RT17_9PSED</name>
<dbReference type="PANTHER" id="PTHR30024:SF45">
    <property type="entry name" value="ABC TRANSPORTER SUBSTRATE-BINDING PROTEIN"/>
    <property type="match status" value="1"/>
</dbReference>
<evidence type="ECO:0000256" key="1">
    <source>
        <dbReference type="SAM" id="SignalP"/>
    </source>
</evidence>
<feature type="signal peptide" evidence="1">
    <location>
        <begin position="1"/>
        <end position="25"/>
    </location>
</feature>
<proteinExistence type="predicted"/>
<evidence type="ECO:0000259" key="2">
    <source>
        <dbReference type="Pfam" id="PF09084"/>
    </source>
</evidence>
<evidence type="ECO:0000313" key="4">
    <source>
        <dbReference type="Proteomes" id="UP000243778"/>
    </source>
</evidence>
<dbReference type="SUPFAM" id="SSF53850">
    <property type="entry name" value="Periplasmic binding protein-like II"/>
    <property type="match status" value="1"/>
</dbReference>
<dbReference type="Proteomes" id="UP000243778">
    <property type="component" value="Unassembled WGS sequence"/>
</dbReference>
<dbReference type="Pfam" id="PF09084">
    <property type="entry name" value="NMT1"/>
    <property type="match status" value="1"/>
</dbReference>
<dbReference type="InterPro" id="IPR015168">
    <property type="entry name" value="SsuA/THI5"/>
</dbReference>
<dbReference type="OrthoDB" id="286202at2"/>
<feature type="domain" description="SsuA/THI5-like" evidence="2">
    <location>
        <begin position="64"/>
        <end position="267"/>
    </location>
</feature>
<accession>A0A1H2RT17</accession>
<sequence length="460" mass="49273">MNNRKSLIVSCVFASLSMLGNPAFAETIRIGIGHQSMVTNTVSGGVVLEKLKLIEKYLPKDGKYADADYKIDFKDYDSGPPITNQMLAGKLDFGVMGDYPLIVNGAKFQETGKLQTRLVGITGYNRRGTGNGIVVPTGSSAQSLADLAGKSISTPVGSAAWGMTLKALRDAKLFDQVTIINQAPPVGAANIAAGKIDAHADFCPWSEIMEFRGTGRKIFDGSEAGIPTFHGIVVREDYAKKYPEVVEAVLRATLEAQRWIQADPVRAATQVAEWTGVDKEVLYLYFSAGGITTMDASIKPAWVDALKYDHALLQKEKQIPDLDFAQWIDDSYLKKAYAAAGQDYPAALQAMVEPIPGNPALKPAEIWFADAGVVGYDSVAAMLEAYKQAGAAGKKVNASYVYDKPSGIKLFGKSAYLVQDASGAVVAFRKKVDSEQYVAQSGGKPLTLATFADAKVAAAD</sequence>
<dbReference type="PANTHER" id="PTHR30024">
    <property type="entry name" value="ALIPHATIC SULFONATES-BINDING PROTEIN-RELATED"/>
    <property type="match status" value="1"/>
</dbReference>
<dbReference type="EMBL" id="FNNU01000001">
    <property type="protein sequence ID" value="SDW22643.1"/>
    <property type="molecule type" value="Genomic_DNA"/>
</dbReference>
<protein>
    <submittedName>
        <fullName evidence="3">NitT/TauT family transport system substrate-binding protein</fullName>
    </submittedName>
</protein>
<feature type="chain" id="PRO_5017213667" evidence="1">
    <location>
        <begin position="26"/>
        <end position="460"/>
    </location>
</feature>
<keyword evidence="1" id="KW-0732">Signal</keyword>
<organism evidence="3 4">
    <name type="scientific">Pseudomonas kuykendallii</name>
    <dbReference type="NCBI Taxonomy" id="1007099"/>
    <lineage>
        <taxon>Bacteria</taxon>
        <taxon>Pseudomonadati</taxon>
        <taxon>Pseudomonadota</taxon>
        <taxon>Gammaproteobacteria</taxon>
        <taxon>Pseudomonadales</taxon>
        <taxon>Pseudomonadaceae</taxon>
        <taxon>Pseudomonas</taxon>
    </lineage>
</organism>
<reference evidence="4" key="1">
    <citation type="submission" date="2016-10" db="EMBL/GenBank/DDBJ databases">
        <authorList>
            <person name="Varghese N."/>
            <person name="Submissions S."/>
        </authorList>
    </citation>
    <scope>NUCLEOTIDE SEQUENCE [LARGE SCALE GENOMIC DNA]</scope>
    <source>
        <strain evidence="4">NRRL B-59562</strain>
    </source>
</reference>
<dbReference type="STRING" id="1007099.SAMN05216287_0455"/>
<dbReference type="Gene3D" id="3.40.190.10">
    <property type="entry name" value="Periplasmic binding protein-like II"/>
    <property type="match status" value="2"/>
</dbReference>